<dbReference type="InterPro" id="IPR007367">
    <property type="entry name" value="DUF433"/>
</dbReference>
<proteinExistence type="predicted"/>
<reference evidence="1 2" key="1">
    <citation type="journal article" date="2009" name="PLoS Genet.">
        <title>Alliance of proteomics and genomics to unravel the specificities of Sahara bacterium Deinococcus deserti.</title>
        <authorList>
            <person name="de Groot A."/>
            <person name="Dulermo R."/>
            <person name="Ortet P."/>
            <person name="Blanchard L."/>
            <person name="Guerin P."/>
            <person name="Fernandez B."/>
            <person name="Vacherie B."/>
            <person name="Dossat C."/>
            <person name="Jolivet E."/>
            <person name="Siguier P."/>
            <person name="Chandler M."/>
            <person name="Barakat M."/>
            <person name="Dedieu A."/>
            <person name="Barbe V."/>
            <person name="Heulin T."/>
            <person name="Sommer S."/>
            <person name="Achouak W."/>
            <person name="Armengaud J."/>
        </authorList>
    </citation>
    <scope>NUCLEOTIDE SEQUENCE [LARGE SCALE GENOMIC DNA]</scope>
    <source>
        <strain evidence="2">DSM 17065 / CIP 109153 / LMG 22923 / VCD115</strain>
        <plasmid evidence="2">pDeide3</plasmid>
    </source>
</reference>
<evidence type="ECO:0000313" key="1">
    <source>
        <dbReference type="EMBL" id="AHX26569.1"/>
    </source>
</evidence>
<evidence type="ECO:0000313" key="2">
    <source>
        <dbReference type="Proteomes" id="UP000002208"/>
    </source>
</evidence>
<keyword evidence="1" id="KW-0614">Plasmid</keyword>
<dbReference type="InterPro" id="IPR036388">
    <property type="entry name" value="WH-like_DNA-bd_sf"/>
</dbReference>
<dbReference type="HOGENOM" id="CLU_1955968_0_0_0"/>
<evidence type="ECO:0008006" key="3">
    <source>
        <dbReference type="Google" id="ProtNLM"/>
    </source>
</evidence>
<dbReference type="SUPFAM" id="SSF46689">
    <property type="entry name" value="Homeodomain-like"/>
    <property type="match status" value="1"/>
</dbReference>
<dbReference type="Proteomes" id="UP000002208">
    <property type="component" value="Plasmid 3"/>
</dbReference>
<name>X5GY98_DEIDV</name>
<dbReference type="Gene3D" id="1.10.10.10">
    <property type="entry name" value="Winged helix-like DNA-binding domain superfamily/Winged helix DNA-binding domain"/>
    <property type="match status" value="1"/>
</dbReference>
<organism evidence="1 2">
    <name type="scientific">Deinococcus deserti (strain DSM 17065 / CIP 109153 / LMG 22923 / VCD115)</name>
    <dbReference type="NCBI Taxonomy" id="546414"/>
    <lineage>
        <taxon>Bacteria</taxon>
        <taxon>Thermotogati</taxon>
        <taxon>Deinococcota</taxon>
        <taxon>Deinococci</taxon>
        <taxon>Deinococcales</taxon>
        <taxon>Deinococcaceae</taxon>
        <taxon>Deinococcus</taxon>
    </lineage>
</organism>
<dbReference type="RefSeq" id="WP_083764313.1">
    <property type="nucleotide sequence ID" value="NC_012528.1"/>
</dbReference>
<accession>X5GY98</accession>
<keyword evidence="2" id="KW-1185">Reference proteome</keyword>
<dbReference type="KEGG" id="ddr:Deide_3p00545"/>
<dbReference type="Pfam" id="PF04255">
    <property type="entry name" value="DUF433"/>
    <property type="match status" value="1"/>
</dbReference>
<dbReference type="AlphaFoldDB" id="X5GY98"/>
<geneLocation type="plasmid" evidence="2">
    <name>pDeide3</name>
</geneLocation>
<dbReference type="EMBL" id="CP001117">
    <property type="protein sequence ID" value="AHX26569.1"/>
    <property type="molecule type" value="Genomic_DNA"/>
</dbReference>
<dbReference type="OrthoDB" id="9809515at2"/>
<dbReference type="InterPro" id="IPR009057">
    <property type="entry name" value="Homeodomain-like_sf"/>
</dbReference>
<protein>
    <recommendedName>
        <fullName evidence="3">DUF433 domain-containing protein</fullName>
    </recommendedName>
</protein>
<sequence>MNDVTLAFSPRRARLPTLERTPRITSAPTLTPPLTLTLGRLLIHLDLTPTLELMARIELRGSERRPRVRGKGVAVPDVLRIARRCRTLEELFELRPSLDELDVRACLAYAHQLQAQRESGPSGRFQPT</sequence>
<gene>
    <name evidence="1" type="ordered locus">Deide_3p00545</name>
</gene>